<evidence type="ECO:0000313" key="3">
    <source>
        <dbReference type="EMBL" id="SDD17280.1"/>
    </source>
</evidence>
<dbReference type="PANTHER" id="PTHR35149">
    <property type="entry name" value="SLL5132 PROTEIN"/>
    <property type="match status" value="1"/>
</dbReference>
<keyword evidence="4" id="KW-1185">Reference proteome</keyword>
<dbReference type="GO" id="GO:0008168">
    <property type="term" value="F:methyltransferase activity"/>
    <property type="evidence" value="ECO:0007669"/>
    <property type="project" value="UniProtKB-KW"/>
</dbReference>
<reference evidence="4" key="1">
    <citation type="submission" date="2016-10" db="EMBL/GenBank/DDBJ databases">
        <authorList>
            <person name="Varghese N."/>
            <person name="Submissions S."/>
        </authorList>
    </citation>
    <scope>NUCLEOTIDE SEQUENCE [LARGE SCALE GENOMIC DNA]</scope>
    <source>
        <strain evidence="4">IBRC-M 10403</strain>
    </source>
</reference>
<dbReference type="RefSeq" id="WP_175482893.1">
    <property type="nucleotide sequence ID" value="NZ_FMZZ01000008.1"/>
</dbReference>
<organism evidence="3 4">
    <name type="scientific">Actinokineospora iranica</name>
    <dbReference type="NCBI Taxonomy" id="1271860"/>
    <lineage>
        <taxon>Bacteria</taxon>
        <taxon>Bacillati</taxon>
        <taxon>Actinomycetota</taxon>
        <taxon>Actinomycetes</taxon>
        <taxon>Pseudonocardiales</taxon>
        <taxon>Pseudonocardiaceae</taxon>
        <taxon>Actinokineospora</taxon>
    </lineage>
</organism>
<dbReference type="SUPFAM" id="SSF46767">
    <property type="entry name" value="Methylated DNA-protein cysteine methyltransferase, C-terminal domain"/>
    <property type="match status" value="1"/>
</dbReference>
<dbReference type="Pfam" id="PF03235">
    <property type="entry name" value="GmrSD_N"/>
    <property type="match status" value="1"/>
</dbReference>
<dbReference type="InterPro" id="IPR036388">
    <property type="entry name" value="WH-like_DNA-bd_sf"/>
</dbReference>
<sequence length="696" mass="79452">MRASETVLRNLLQGEKQYVVPLYQRPYSWKRDQLDQLWLDITNLLSEEDDDDGHFLGSVVLAPSLSNTASGVQSWLVVDGQQRITTLSILLCTIRDYCATKIDNLARKIEVQYLVNEFAQGDERYTLLPTQADRKSWKDIVEKLPQAGGEDAIGNAYRFFKGQLEKYLSQASERPEFAIQRLEQVVVSRLSFVEISAQTGDNVHRIFESLNNTGLKLTQADLLRNYLFMRLPANADRIYQQHWLPMQSGLNDQNLVDLIWLDLILKGKRGATLHSLYREQQKFLDRLELESDVEEWIVELSRKAQVFKRVLRPEQEPVPIIREALDRLNRWRATVVYPITMMVLLAYEDGQLEPQAVADALRIVESYLVRQLIVGIGRAGNNVMINDLVKSLSDEIPTQEAITRILTRQRRRFPSDDDVREAMLEQPFYWRGKEWQKYFILRSLEEAQGRVEIVDFAASKLTIEHVMPQTLNDEWSRTIEDECAEDEGIDDLHQSLVHTIGNLTLSAYNAKLSNKGFSEKKKLLAESGLISNLKIADNERWGKAEIRHRSSMLADLAIQMWPGPGDSVPYQPESRKLALVRQALSEIPSGRWTNYLTIAQICGTHRRSLSKWLVEYDLPNGHRVLKSDGSIPASGCHRFQNIEDQIHALSIEGVTFQGNGRASEACRIGMTELMRLSQGDLGEADHPTGQGVLNLT</sequence>
<dbReference type="STRING" id="1271860.SAMN05216174_10831"/>
<keyword evidence="3" id="KW-0808">Transferase</keyword>
<gene>
    <name evidence="3" type="ORF">SAMN05216174_10831</name>
</gene>
<dbReference type="InterPro" id="IPR036217">
    <property type="entry name" value="MethylDNA_cys_MeTrfase_DNAb"/>
</dbReference>
<dbReference type="Gene3D" id="1.10.10.10">
    <property type="entry name" value="Winged helix-like DNA-binding domain superfamily/Winged helix DNA-binding domain"/>
    <property type="match status" value="1"/>
</dbReference>
<dbReference type="InterPro" id="IPR004919">
    <property type="entry name" value="GmrSD_N"/>
</dbReference>
<accession>A0A1G6SK26</accession>
<dbReference type="EMBL" id="FMZZ01000008">
    <property type="protein sequence ID" value="SDD17280.1"/>
    <property type="molecule type" value="Genomic_DNA"/>
</dbReference>
<dbReference type="AlphaFoldDB" id="A0A1G6SK26"/>
<dbReference type="PANTHER" id="PTHR35149:SF2">
    <property type="entry name" value="DUF262 DOMAIN-CONTAINING PROTEIN"/>
    <property type="match status" value="1"/>
</dbReference>
<name>A0A1G6SK26_9PSEU</name>
<evidence type="ECO:0000313" key="4">
    <source>
        <dbReference type="Proteomes" id="UP000199501"/>
    </source>
</evidence>
<evidence type="ECO:0000259" key="2">
    <source>
        <dbReference type="Pfam" id="PF07510"/>
    </source>
</evidence>
<feature type="domain" description="GmrSD restriction endonucleases N-terminal" evidence="1">
    <location>
        <begin position="9"/>
        <end position="228"/>
    </location>
</feature>
<evidence type="ECO:0000259" key="1">
    <source>
        <dbReference type="Pfam" id="PF03235"/>
    </source>
</evidence>
<proteinExistence type="predicted"/>
<dbReference type="Pfam" id="PF07510">
    <property type="entry name" value="GmrSD_C"/>
    <property type="match status" value="1"/>
</dbReference>
<dbReference type="InterPro" id="IPR011089">
    <property type="entry name" value="GmrSD_C"/>
</dbReference>
<dbReference type="Proteomes" id="UP000199501">
    <property type="component" value="Unassembled WGS sequence"/>
</dbReference>
<dbReference type="GO" id="GO:0032259">
    <property type="term" value="P:methylation"/>
    <property type="evidence" value="ECO:0007669"/>
    <property type="project" value="UniProtKB-KW"/>
</dbReference>
<protein>
    <submittedName>
        <fullName evidence="3">6-O-methylguanine DNA methyltransferase, DNA binding domain</fullName>
    </submittedName>
</protein>
<feature type="domain" description="GmrSD restriction endonucleases C-terminal" evidence="2">
    <location>
        <begin position="414"/>
        <end position="555"/>
    </location>
</feature>
<keyword evidence="3" id="KW-0489">Methyltransferase</keyword>